<organism evidence="2 3">
    <name type="scientific">Clostridium amylolyticum</name>
    <dbReference type="NCBI Taxonomy" id="1121298"/>
    <lineage>
        <taxon>Bacteria</taxon>
        <taxon>Bacillati</taxon>
        <taxon>Bacillota</taxon>
        <taxon>Clostridia</taxon>
        <taxon>Eubacteriales</taxon>
        <taxon>Clostridiaceae</taxon>
        <taxon>Clostridium</taxon>
    </lineage>
</organism>
<protein>
    <submittedName>
        <fullName evidence="2">Phage minor structural protein, N-terminal region</fullName>
    </submittedName>
</protein>
<evidence type="ECO:0000313" key="2">
    <source>
        <dbReference type="EMBL" id="SHI89210.1"/>
    </source>
</evidence>
<dbReference type="OrthoDB" id="4387735at2"/>
<proteinExistence type="predicted"/>
<feature type="domain" description="Tail spike" evidence="1">
    <location>
        <begin position="89"/>
        <end position="349"/>
    </location>
</feature>
<accession>A0A1M6EV50</accession>
<dbReference type="InterPro" id="IPR010572">
    <property type="entry name" value="Tail_dom"/>
</dbReference>
<dbReference type="EMBL" id="FQZO01000002">
    <property type="protein sequence ID" value="SHI89210.1"/>
    <property type="molecule type" value="Genomic_DNA"/>
</dbReference>
<evidence type="ECO:0000313" key="3">
    <source>
        <dbReference type="Proteomes" id="UP000184080"/>
    </source>
</evidence>
<dbReference type="Pfam" id="PF06605">
    <property type="entry name" value="Prophage_tail"/>
    <property type="match status" value="1"/>
</dbReference>
<dbReference type="Proteomes" id="UP000184080">
    <property type="component" value="Unassembled WGS sequence"/>
</dbReference>
<keyword evidence="3" id="KW-1185">Reference proteome</keyword>
<sequence length="1620" mass="180040">MISIYDAGTVDFNNNGITSLNPSLCEVEEQRNGLYELVLEHPFDNRNKWKNLVEGNIIKAPTPMGNQFFRIYKKNKNMSGIKVNARHIFYDLIDNFIEDSRAANTDGKGVLNIVLTSTQYPHRFTSLSDLPGSKTAHFIEKNPVEAIFSEDGIIDTWGGELERDNFLIKLLQNRGKDRGVTIRYGKNLLGIDEDLSLDSVVTRIKPQGYGGLSLPEKYVDSDLINNYPHPKIRNIEYSDIKVDEKSGITEAMAIAKLRERAQQEFTINKIDIPPANYKVDFLELSKTEEYKNYAVLERVYLCDTVTVKHLKYGFDLKAKVIKYKYDCLSNRYKEIELGSFKDNISNTLNSIRNTVNQILQDAVTGTKMQEAIDHATKLLTGALGGNVVFRPKDKPQEILIMDTEDIMTAKSVWRWNLNGLGHSKSGINGPYETAITMGNSTNGYEGHIVGKFISAHSIMANQLHADVGEKLDLSSNISISAKVSGVKNDLSKSISDAENTAKAYSDNTLSTFISGTYSSAINDIQNRIDGSITTWFYENEPTLTNAPTIDWSTIELKNQHLGDLYYDTVTGYAYRFAVDESVYKWIKITDTDVSKALEDAARAQDTADKKRRVFIEEPIPPYDKGDLWTQGSNGELFRCIISKIVGQSYSSTDWEKASKYTDDTVANGAVNRLDDMVSDNKLTGVEKQTLKKDLDGITAEKVVLNSQADVAKVTAEKTAYDTSYTTLYNYLNPLLADLTTTSDVNGNTLRSCFSDYYSKKATLLRKIADNSIDNINIGGRNLFLNSNFEKRTSPREYMLFSDVHYILKEYVGKKLTFSFDIKADIPGNVLFYSTNKARYRIPSTNIEVTTEYQRKSFNLLISDTNNGLTESWLEFYGTYDTERFITVKNMKIETGNKASDWSPAPEDVDKAIKDAKDLADAAQGTADAAKQNAETANTALTNMSSDNKITPVEKISIKKEFDIIVSEKVKIDSSATTYGIDKTTYGTAYTALYNYVDLLLTDMSTTQDLTKEGADSTGGVTFRRKFKTYYDARQDLLNAISAKAKSIADNAQSTANSKSRTFISQPIPPYSVGDMWIDKSLAPNGFIKVCILSRATGSYVASDWVEDGLTQRVKSAEQQITADAITSKFVESINGGKVIETGIIKHSKDGIEVIHSTANTKTIMNAHGFSIINTNTEETIGQFTQSDGQAGFTTVLCNEVIANNIMTYQKQDATYYVNGSTGNDITGDGSNSKPFKTLFTALSKINKIFDEYYRTVKIYVYGNCTEDVTIENFTGTPGLVTTSWSGNPGIYISMDRNVIFNGTIRINNCSIPILISGNRTHYTDSGGALIKQNRNGTNIIQILNSKSVVVVNIRIQGLRKGDNNCGFYVGNSNAIIRTIDACDLGFGILAANFSQVMVYDLVGSRIAYGIYSMDHANIRIMNSASLFRADTGTYISDGAIIVPASYNFLESYFNPSAAPPPPTTQNHTTRWDTNQTKSWRDNWGWRSDNRYIYQGQYGSNGVHRGFMYFDSASIRGALSGATINNVYLYLARRSSGGSSAATRIRLYGHQYDSPSGGTGLYVDYGYIGSWAWGESKWISLPSNVGEGLKNGSIKGLALYDGSSNYAIFEAYAKLEINYTK</sequence>
<dbReference type="Gene3D" id="3.30.1910.20">
    <property type="entry name" value="asparaginyl-tRNA synthetase, N-terminal domain"/>
    <property type="match status" value="1"/>
</dbReference>
<dbReference type="NCBIfam" id="TIGR01665">
    <property type="entry name" value="put_anti_recept"/>
    <property type="match status" value="1"/>
</dbReference>
<reference evidence="2 3" key="1">
    <citation type="submission" date="2016-11" db="EMBL/GenBank/DDBJ databases">
        <authorList>
            <person name="Jaros S."/>
            <person name="Januszkiewicz K."/>
            <person name="Wedrychowicz H."/>
        </authorList>
    </citation>
    <scope>NUCLEOTIDE SEQUENCE [LARGE SCALE GENOMIC DNA]</scope>
    <source>
        <strain evidence="2 3">DSM 21864</strain>
    </source>
</reference>
<dbReference type="RefSeq" id="WP_073005505.1">
    <property type="nucleotide sequence ID" value="NZ_FQZO01000002.1"/>
</dbReference>
<evidence type="ECO:0000259" key="1">
    <source>
        <dbReference type="Pfam" id="PF06605"/>
    </source>
</evidence>
<dbReference type="STRING" id="1121298.SAMN05444401_1702"/>
<gene>
    <name evidence="2" type="ORF">SAMN05444401_1702</name>
</gene>
<name>A0A1M6EV50_9CLOT</name>
<dbReference type="InterPro" id="IPR007119">
    <property type="entry name" value="Phage_tail_spike_N"/>
</dbReference>